<sequence length="70" mass="7730">MGEEIILESRIMAVADIVEAMASHRPYRPGLGIKAALTEITVRAGTQLDERVVETCVQLFTKKNYVLPAD</sequence>
<dbReference type="PROSITE" id="PS51832">
    <property type="entry name" value="HD_GYP"/>
    <property type="match status" value="1"/>
</dbReference>
<gene>
    <name evidence="2" type="ORF">B2A_10293</name>
</gene>
<organism evidence="2">
    <name type="scientific">mine drainage metagenome</name>
    <dbReference type="NCBI Taxonomy" id="410659"/>
    <lineage>
        <taxon>unclassified sequences</taxon>
        <taxon>metagenomes</taxon>
        <taxon>ecological metagenomes</taxon>
    </lineage>
</organism>
<reference evidence="2" key="2">
    <citation type="journal article" date="2014" name="ISME J.">
        <title>Microbial stratification in low pH oxic and suboxic macroscopic growths along an acid mine drainage.</title>
        <authorList>
            <person name="Mendez-Garcia C."/>
            <person name="Mesa V."/>
            <person name="Sprenger R.R."/>
            <person name="Richter M."/>
            <person name="Diez M.S."/>
            <person name="Solano J."/>
            <person name="Bargiela R."/>
            <person name="Golyshina O.V."/>
            <person name="Manteca A."/>
            <person name="Ramos J.L."/>
            <person name="Gallego J.R."/>
            <person name="Llorente I."/>
            <person name="Martins Dos Santos V.A."/>
            <person name="Jensen O.N."/>
            <person name="Pelaez A.I."/>
            <person name="Sanchez J."/>
            <person name="Ferrer M."/>
        </authorList>
    </citation>
    <scope>NUCLEOTIDE SEQUENCE</scope>
</reference>
<dbReference type="Pfam" id="PF13487">
    <property type="entry name" value="HD_5"/>
    <property type="match status" value="1"/>
</dbReference>
<evidence type="ECO:0000259" key="1">
    <source>
        <dbReference type="PROSITE" id="PS51832"/>
    </source>
</evidence>
<keyword evidence="2" id="KW-0378">Hydrolase</keyword>
<accession>T0ZE85</accession>
<dbReference type="Gene3D" id="1.10.3210.10">
    <property type="entry name" value="Hypothetical protein af1432"/>
    <property type="match status" value="1"/>
</dbReference>
<dbReference type="PANTHER" id="PTHR43155:SF2">
    <property type="entry name" value="CYCLIC DI-GMP PHOSPHODIESTERASE PA4108"/>
    <property type="match status" value="1"/>
</dbReference>
<proteinExistence type="predicted"/>
<dbReference type="SUPFAM" id="SSF109604">
    <property type="entry name" value="HD-domain/PDEase-like"/>
    <property type="match status" value="1"/>
</dbReference>
<dbReference type="GO" id="GO:0016787">
    <property type="term" value="F:hydrolase activity"/>
    <property type="evidence" value="ECO:0007669"/>
    <property type="project" value="UniProtKB-KW"/>
</dbReference>
<protein>
    <submittedName>
        <fullName evidence="2">Metal dependent phosphohydrolase</fullName>
    </submittedName>
</protein>
<dbReference type="InterPro" id="IPR037522">
    <property type="entry name" value="HD_GYP_dom"/>
</dbReference>
<dbReference type="PANTHER" id="PTHR43155">
    <property type="entry name" value="CYCLIC DI-GMP PHOSPHODIESTERASE PA4108-RELATED"/>
    <property type="match status" value="1"/>
</dbReference>
<comment type="caution">
    <text evidence="2">The sequence shown here is derived from an EMBL/GenBank/DDBJ whole genome shotgun (WGS) entry which is preliminary data.</text>
</comment>
<name>T0ZE85_9ZZZZ</name>
<reference evidence="2" key="1">
    <citation type="submission" date="2013-08" db="EMBL/GenBank/DDBJ databases">
        <authorList>
            <person name="Mendez C."/>
            <person name="Richter M."/>
            <person name="Ferrer M."/>
            <person name="Sanchez J."/>
        </authorList>
    </citation>
    <scope>NUCLEOTIDE SEQUENCE</scope>
</reference>
<feature type="domain" description="HD-GYP" evidence="1">
    <location>
        <begin position="1"/>
        <end position="70"/>
    </location>
</feature>
<dbReference type="AlphaFoldDB" id="T0ZE85"/>
<evidence type="ECO:0000313" key="2">
    <source>
        <dbReference type="EMBL" id="EQD42547.1"/>
    </source>
</evidence>
<dbReference type="EMBL" id="AUZZ01007420">
    <property type="protein sequence ID" value="EQD42547.1"/>
    <property type="molecule type" value="Genomic_DNA"/>
</dbReference>